<dbReference type="EMBL" id="JBJQND010000002">
    <property type="protein sequence ID" value="KAL3885636.1"/>
    <property type="molecule type" value="Genomic_DNA"/>
</dbReference>
<gene>
    <name evidence="3" type="ORF">ACJMK2_025686</name>
</gene>
<reference evidence="3 4" key="1">
    <citation type="submission" date="2024-11" db="EMBL/GenBank/DDBJ databases">
        <title>Chromosome-level genome assembly of the freshwater bivalve Anodonta woodiana.</title>
        <authorList>
            <person name="Chen X."/>
        </authorList>
    </citation>
    <scope>NUCLEOTIDE SEQUENCE [LARGE SCALE GENOMIC DNA]</scope>
    <source>
        <strain evidence="3">MN2024</strain>
        <tissue evidence="3">Gills</tissue>
    </source>
</reference>
<keyword evidence="2" id="KW-0812">Transmembrane</keyword>
<name>A0ABD3XH84_SINWO</name>
<keyword evidence="4" id="KW-1185">Reference proteome</keyword>
<keyword evidence="2" id="KW-1133">Transmembrane helix</keyword>
<organism evidence="3 4">
    <name type="scientific">Sinanodonta woodiana</name>
    <name type="common">Chinese pond mussel</name>
    <name type="synonym">Anodonta woodiana</name>
    <dbReference type="NCBI Taxonomy" id="1069815"/>
    <lineage>
        <taxon>Eukaryota</taxon>
        <taxon>Metazoa</taxon>
        <taxon>Spiralia</taxon>
        <taxon>Lophotrochozoa</taxon>
        <taxon>Mollusca</taxon>
        <taxon>Bivalvia</taxon>
        <taxon>Autobranchia</taxon>
        <taxon>Heteroconchia</taxon>
        <taxon>Palaeoheterodonta</taxon>
        <taxon>Unionida</taxon>
        <taxon>Unionoidea</taxon>
        <taxon>Unionidae</taxon>
        <taxon>Unioninae</taxon>
        <taxon>Sinanodonta</taxon>
    </lineage>
</organism>
<proteinExistence type="predicted"/>
<comment type="caution">
    <text evidence="3">The sequence shown here is derived from an EMBL/GenBank/DDBJ whole genome shotgun (WGS) entry which is preliminary data.</text>
</comment>
<dbReference type="AlphaFoldDB" id="A0ABD3XH84"/>
<dbReference type="Gene3D" id="2.60.40.10">
    <property type="entry name" value="Immunoglobulins"/>
    <property type="match status" value="1"/>
</dbReference>
<feature type="compositionally biased region" description="Basic and acidic residues" evidence="1">
    <location>
        <begin position="346"/>
        <end position="356"/>
    </location>
</feature>
<evidence type="ECO:0000256" key="1">
    <source>
        <dbReference type="SAM" id="MobiDB-lite"/>
    </source>
</evidence>
<keyword evidence="2" id="KW-0472">Membrane</keyword>
<evidence type="ECO:0000256" key="2">
    <source>
        <dbReference type="SAM" id="Phobius"/>
    </source>
</evidence>
<feature type="region of interest" description="Disordered" evidence="1">
    <location>
        <begin position="326"/>
        <end position="391"/>
    </location>
</feature>
<sequence>MGKDSFNVGAAYKLLRRLVIICCCVLMFSDVAGVNYKVTKYAYIGQAAKLLSNINSHYEDISMYKETKTFIASWNGNTNTAAYMDPHYSGKIYMDKERNIWILGVEREDAGIYYLKFGTQVEKHEIILIVMGSRDFIFGLLITIMILVIMILVILIIIMVLMYEDWIRKCWKAGKNWIQEKLCSEYTKVVVTNEGSELTEHQVQNWLEGHPEFFENNESLVRSFLKLHPDCIEKYDENEYCHQLKIPSLGELGVTNINTETEVEVNQRQHVSSEMKGEHKNYLHDTTPTIEELGITLKGTEREGNLKQWILLQQVITCETCSNSSSDAMESFSDTDDSDVLSANKVDTKAAPKGDKAQTVSLDKSGKRMKKDPNSDEDTLVPLLRKAFNPK</sequence>
<dbReference type="Proteomes" id="UP001634394">
    <property type="component" value="Unassembled WGS sequence"/>
</dbReference>
<evidence type="ECO:0000313" key="4">
    <source>
        <dbReference type="Proteomes" id="UP001634394"/>
    </source>
</evidence>
<feature type="transmembrane region" description="Helical" evidence="2">
    <location>
        <begin position="136"/>
        <end position="163"/>
    </location>
</feature>
<dbReference type="InterPro" id="IPR013783">
    <property type="entry name" value="Ig-like_fold"/>
</dbReference>
<evidence type="ECO:0000313" key="3">
    <source>
        <dbReference type="EMBL" id="KAL3885636.1"/>
    </source>
</evidence>
<protein>
    <submittedName>
        <fullName evidence="3">Uncharacterized protein</fullName>
    </submittedName>
</protein>
<accession>A0ABD3XH84</accession>